<dbReference type="RefSeq" id="WP_264138248.1">
    <property type="nucleotide sequence ID" value="NZ_JAOYOD010000001.1"/>
</dbReference>
<evidence type="ECO:0000313" key="2">
    <source>
        <dbReference type="Proteomes" id="UP001300692"/>
    </source>
</evidence>
<dbReference type="InterPro" id="IPR045738">
    <property type="entry name" value="DUF6088"/>
</dbReference>
<sequence length="198" mass="22315">MSVEETILKRIKRGKKGTIYFTEDFHGEFSQESVRLAFHRLVNKGEVYRLANGIYVRPEVNSYIGPVLPTAEDIAWAIAKRDQAKIIPSGALALNLLGLSTQVPLNLVYLTDASPRMIKVGNRSIKFKKVAPKNLSTKGEISGLAIQALKTLGKEKLDPDRENRLIEVLKKEDQKHLIHDAKLAPEWIRKVFKKAMKS</sequence>
<proteinExistence type="predicted"/>
<dbReference type="EMBL" id="JAOYOD010000001">
    <property type="protein sequence ID" value="MCV9387426.1"/>
    <property type="molecule type" value="Genomic_DNA"/>
</dbReference>
<name>A0ABT3CUQ3_9BACT</name>
<comment type="caution">
    <text evidence="1">The sequence shown here is derived from an EMBL/GenBank/DDBJ whole genome shotgun (WGS) entry which is preliminary data.</text>
</comment>
<dbReference type="Proteomes" id="UP001300692">
    <property type="component" value="Unassembled WGS sequence"/>
</dbReference>
<reference evidence="1 2" key="1">
    <citation type="submission" date="2022-10" db="EMBL/GenBank/DDBJ databases">
        <title>Comparative genomics and taxonomic characterization of three novel marine species of genus Reichenbachiella exhibiting antioxidant and polysaccharide degradation activities.</title>
        <authorList>
            <person name="Muhammad N."/>
            <person name="Lee Y.-J."/>
            <person name="Ko J."/>
            <person name="Kim S.-G."/>
        </authorList>
    </citation>
    <scope>NUCLEOTIDE SEQUENCE [LARGE SCALE GENOMIC DNA]</scope>
    <source>
        <strain evidence="1 2">ABR2-5</strain>
    </source>
</reference>
<organism evidence="1 2">
    <name type="scientific">Reichenbachiella ulvae</name>
    <dbReference type="NCBI Taxonomy" id="2980104"/>
    <lineage>
        <taxon>Bacteria</taxon>
        <taxon>Pseudomonadati</taxon>
        <taxon>Bacteroidota</taxon>
        <taxon>Cytophagia</taxon>
        <taxon>Cytophagales</taxon>
        <taxon>Reichenbachiellaceae</taxon>
        <taxon>Reichenbachiella</taxon>
    </lineage>
</organism>
<evidence type="ECO:0000313" key="1">
    <source>
        <dbReference type="EMBL" id="MCV9387426.1"/>
    </source>
</evidence>
<keyword evidence="2" id="KW-1185">Reference proteome</keyword>
<gene>
    <name evidence="1" type="ORF">N7U62_12170</name>
</gene>
<dbReference type="Pfam" id="PF19570">
    <property type="entry name" value="DUF6088"/>
    <property type="match status" value="1"/>
</dbReference>
<accession>A0ABT3CUQ3</accession>
<protein>
    <submittedName>
        <fullName evidence="1">DUF6088 family protein</fullName>
    </submittedName>
</protein>